<evidence type="ECO:0000313" key="1">
    <source>
        <dbReference type="EMBL" id="KAH7842463.1"/>
    </source>
</evidence>
<dbReference type="Proteomes" id="UP000828048">
    <property type="component" value="Chromosome 1"/>
</dbReference>
<protein>
    <submittedName>
        <fullName evidence="1">Uncharacterized protein</fullName>
    </submittedName>
</protein>
<accession>A0ACB7XPT1</accession>
<name>A0ACB7XPT1_9ERIC</name>
<dbReference type="EMBL" id="CM037151">
    <property type="protein sequence ID" value="KAH7842463.1"/>
    <property type="molecule type" value="Genomic_DNA"/>
</dbReference>
<reference evidence="1 2" key="1">
    <citation type="journal article" date="2021" name="Hortic Res">
        <title>High-quality reference genome and annotation aids understanding of berry development for evergreen blueberry (Vaccinium darrowii).</title>
        <authorList>
            <person name="Yu J."/>
            <person name="Hulse-Kemp A.M."/>
            <person name="Babiker E."/>
            <person name="Staton M."/>
        </authorList>
    </citation>
    <scope>NUCLEOTIDE SEQUENCE [LARGE SCALE GENOMIC DNA]</scope>
    <source>
        <strain evidence="2">cv. NJ 8807/NJ 8810</strain>
        <tissue evidence="1">Young leaf</tissue>
    </source>
</reference>
<keyword evidence="2" id="KW-1185">Reference proteome</keyword>
<evidence type="ECO:0000313" key="2">
    <source>
        <dbReference type="Proteomes" id="UP000828048"/>
    </source>
</evidence>
<organism evidence="1 2">
    <name type="scientific">Vaccinium darrowii</name>
    <dbReference type="NCBI Taxonomy" id="229202"/>
    <lineage>
        <taxon>Eukaryota</taxon>
        <taxon>Viridiplantae</taxon>
        <taxon>Streptophyta</taxon>
        <taxon>Embryophyta</taxon>
        <taxon>Tracheophyta</taxon>
        <taxon>Spermatophyta</taxon>
        <taxon>Magnoliopsida</taxon>
        <taxon>eudicotyledons</taxon>
        <taxon>Gunneridae</taxon>
        <taxon>Pentapetalae</taxon>
        <taxon>asterids</taxon>
        <taxon>Ericales</taxon>
        <taxon>Ericaceae</taxon>
        <taxon>Vaccinioideae</taxon>
        <taxon>Vaccinieae</taxon>
        <taxon>Vaccinium</taxon>
    </lineage>
</organism>
<proteinExistence type="predicted"/>
<gene>
    <name evidence="1" type="ORF">Vadar_005602</name>
</gene>
<sequence length="161" mass="17719">MGLSDPHPSNFVDLNKHSNLQIDSRTLLLGAIFMLLLLISTLSFVYFLYTCIRRSQSATIEARPATSIRPPSVGLDKATINCLPIVQYGSSQLSGSDTCRVGECSICLGVFQDGEKVKVLPLCYHGFHAECVDEWLRSRPSCPLCRACVVRVDSLIQSDLP</sequence>
<comment type="caution">
    <text evidence="1">The sequence shown here is derived from an EMBL/GenBank/DDBJ whole genome shotgun (WGS) entry which is preliminary data.</text>
</comment>